<dbReference type="AlphaFoldDB" id="A0AA36EZ65"/>
<dbReference type="Pfam" id="PF00505">
    <property type="entry name" value="HMG_box"/>
    <property type="match status" value="1"/>
</dbReference>
<feature type="compositionally biased region" description="Basic and acidic residues" evidence="2">
    <location>
        <begin position="486"/>
        <end position="500"/>
    </location>
</feature>
<organism evidence="4 5">
    <name type="scientific">Octopus vulgaris</name>
    <name type="common">Common octopus</name>
    <dbReference type="NCBI Taxonomy" id="6645"/>
    <lineage>
        <taxon>Eukaryota</taxon>
        <taxon>Metazoa</taxon>
        <taxon>Spiralia</taxon>
        <taxon>Lophotrochozoa</taxon>
        <taxon>Mollusca</taxon>
        <taxon>Cephalopoda</taxon>
        <taxon>Coleoidea</taxon>
        <taxon>Octopodiformes</taxon>
        <taxon>Octopoda</taxon>
        <taxon>Incirrata</taxon>
        <taxon>Octopodidae</taxon>
        <taxon>Octopus</taxon>
    </lineage>
</organism>
<keyword evidence="1" id="KW-0539">Nucleus</keyword>
<evidence type="ECO:0000259" key="3">
    <source>
        <dbReference type="PROSITE" id="PS50118"/>
    </source>
</evidence>
<reference evidence="4" key="1">
    <citation type="submission" date="2023-08" db="EMBL/GenBank/DDBJ databases">
        <authorList>
            <person name="Alioto T."/>
            <person name="Alioto T."/>
            <person name="Gomez Garrido J."/>
        </authorList>
    </citation>
    <scope>NUCLEOTIDE SEQUENCE</scope>
</reference>
<dbReference type="SUPFAM" id="SSF47095">
    <property type="entry name" value="HMG-box"/>
    <property type="match status" value="1"/>
</dbReference>
<dbReference type="InterPro" id="IPR052856">
    <property type="entry name" value="SOX30_TF"/>
</dbReference>
<proteinExistence type="predicted"/>
<evidence type="ECO:0000256" key="2">
    <source>
        <dbReference type="SAM" id="MobiDB-lite"/>
    </source>
</evidence>
<evidence type="ECO:0000313" key="4">
    <source>
        <dbReference type="EMBL" id="CAI9718507.1"/>
    </source>
</evidence>
<dbReference type="PANTHER" id="PTHR47279">
    <property type="entry name" value="TRANSCRIPTION FACTOR SOX-30"/>
    <property type="match status" value="1"/>
</dbReference>
<feature type="domain" description="HMG box" evidence="3">
    <location>
        <begin position="84"/>
        <end position="152"/>
    </location>
</feature>
<dbReference type="Proteomes" id="UP001162480">
    <property type="component" value="Chromosome 2"/>
</dbReference>
<keyword evidence="5" id="KW-1185">Reference proteome</keyword>
<accession>A0AA36EZ65</accession>
<dbReference type="SMART" id="SM00398">
    <property type="entry name" value="HMG"/>
    <property type="match status" value="1"/>
</dbReference>
<dbReference type="InterPro" id="IPR009071">
    <property type="entry name" value="HMG_box_dom"/>
</dbReference>
<feature type="DNA-binding region" description="HMG box" evidence="1">
    <location>
        <begin position="84"/>
        <end position="152"/>
    </location>
</feature>
<dbReference type="GO" id="GO:0005634">
    <property type="term" value="C:nucleus"/>
    <property type="evidence" value="ECO:0007669"/>
    <property type="project" value="UniProtKB-UniRule"/>
</dbReference>
<dbReference type="PANTHER" id="PTHR47279:SF1">
    <property type="entry name" value="TRANSCRIPTION FACTOR SOX-30"/>
    <property type="match status" value="1"/>
</dbReference>
<protein>
    <recommendedName>
        <fullName evidence="3">HMG box domain-containing protein</fullName>
    </recommendedName>
</protein>
<dbReference type="PROSITE" id="PS50118">
    <property type="entry name" value="HMG_BOX_2"/>
    <property type="match status" value="1"/>
</dbReference>
<dbReference type="InterPro" id="IPR036910">
    <property type="entry name" value="HMG_box_dom_sf"/>
</dbReference>
<gene>
    <name evidence="4" type="ORF">OCTVUL_1B015152</name>
</gene>
<feature type="region of interest" description="Disordered" evidence="2">
    <location>
        <begin position="484"/>
        <end position="503"/>
    </location>
</feature>
<evidence type="ECO:0000313" key="5">
    <source>
        <dbReference type="Proteomes" id="UP001162480"/>
    </source>
</evidence>
<sequence length="522" mass="59467">MIHPIHGNTQFETNSTSESLNNQHRLYIDDINTQTSMRKFRRKQRSLSVQMNKTEKAIDDKYVPGTKLTYKASGSSSRNKNGNIKRPMNAFMVFGRTYRSTLMKMFPTASNSQISIYLGEIWHKMSPAQQKPYFDESNRIKYKHRKDYPGWVYRPNIRQRFEGTFNDIQVDNKLTESILPKIICDQKQQIPQMAVIPIIYPLSNNTMTLTMPAEGSINSNPEPNNLENPMLNTEFVSANSVQMCQDQMYSDVCSWESSWSNQDISGSSYISPWTNLRSVVSYSTAETSQGLQYSTKYMLSSAATLNANCYSPALLNDQIQSSPPEYWPLEEQYKAQQTSPMDSFQDLSSLSTTLKTDESSESNENLSFLEYMHGQEYLFNSTMPVSEEPFISPDKLSPILHKCSDQSILEIPESYSNSKDLDVLDGLKEKLDDCLSVDNIPQLDIGRSPAHICKHFTLSNKNSSHFVSIIRVLSVVQNIPNGFNHLTEEPKSQMKEKGSDSKNMNTEVCEGLLMIKKKTKNV</sequence>
<dbReference type="Gene3D" id="1.10.30.10">
    <property type="entry name" value="High mobility group box domain"/>
    <property type="match status" value="1"/>
</dbReference>
<name>A0AA36EZ65_OCTVU</name>
<dbReference type="EMBL" id="OX597815">
    <property type="protein sequence ID" value="CAI9718507.1"/>
    <property type="molecule type" value="Genomic_DNA"/>
</dbReference>
<dbReference type="GO" id="GO:0003677">
    <property type="term" value="F:DNA binding"/>
    <property type="evidence" value="ECO:0007669"/>
    <property type="project" value="UniProtKB-UniRule"/>
</dbReference>
<evidence type="ECO:0000256" key="1">
    <source>
        <dbReference type="PROSITE-ProRule" id="PRU00267"/>
    </source>
</evidence>
<keyword evidence="1" id="KW-0238">DNA-binding</keyword>